<dbReference type="EMBL" id="RFFH01000017">
    <property type="protein sequence ID" value="RMI28904.1"/>
    <property type="molecule type" value="Genomic_DNA"/>
</dbReference>
<accession>A0A3M2KV82</accession>
<dbReference type="RefSeq" id="WP_122191067.1">
    <property type="nucleotide sequence ID" value="NZ_RFFH01000017.1"/>
</dbReference>
<evidence type="ECO:0000313" key="4">
    <source>
        <dbReference type="Proteomes" id="UP000279275"/>
    </source>
</evidence>
<feature type="domain" description="NAD-dependent epimerase/dehydratase" evidence="2">
    <location>
        <begin position="3"/>
        <end position="207"/>
    </location>
</feature>
<dbReference type="Pfam" id="PF01370">
    <property type="entry name" value="Epimerase"/>
    <property type="match status" value="1"/>
</dbReference>
<dbReference type="GO" id="GO:0005737">
    <property type="term" value="C:cytoplasm"/>
    <property type="evidence" value="ECO:0007669"/>
    <property type="project" value="TreeGrafter"/>
</dbReference>
<protein>
    <submittedName>
        <fullName evidence="3">NAD-dependent epimerase/dehydratase family protein</fullName>
    </submittedName>
</protein>
<dbReference type="PANTHER" id="PTHR48079">
    <property type="entry name" value="PROTEIN YEEZ"/>
    <property type="match status" value="1"/>
</dbReference>
<dbReference type="InterPro" id="IPR051783">
    <property type="entry name" value="NAD(P)-dependent_oxidoreduct"/>
</dbReference>
<sequence length="291" mass="30624">MRILVVGATGYLGSAVAERLSKLGHEVVALVRPGGTEPNDRYELRIGDLTDPHSLLAAVTPDIDVVIDVATPSGDADTDAAAIDALTRPLRGTGRAFVYTSGVWVLGATAGETADEHSPTNPIPIVSYRPMIEDQVLALARSGVRATVIRPGIIHGRNGGIPSLLVDLARKHGAPVIIADESVRWPMVHIDDLTDLFATVIEKAPAGTIWHGVTESAVPVRDLAIAVGRAAGVTAAPRLWDLDQAEAELGAPFADALALDQSVSARSTRDLLPWQPQGPTAVSDIQDGSYR</sequence>
<dbReference type="SUPFAM" id="SSF51735">
    <property type="entry name" value="NAD(P)-binding Rossmann-fold domains"/>
    <property type="match status" value="1"/>
</dbReference>
<evidence type="ECO:0000256" key="1">
    <source>
        <dbReference type="SAM" id="MobiDB-lite"/>
    </source>
</evidence>
<dbReference type="GO" id="GO:0004029">
    <property type="term" value="F:aldehyde dehydrogenase (NAD+) activity"/>
    <property type="evidence" value="ECO:0007669"/>
    <property type="project" value="TreeGrafter"/>
</dbReference>
<dbReference type="Gene3D" id="3.40.50.720">
    <property type="entry name" value="NAD(P)-binding Rossmann-like Domain"/>
    <property type="match status" value="1"/>
</dbReference>
<evidence type="ECO:0000259" key="2">
    <source>
        <dbReference type="Pfam" id="PF01370"/>
    </source>
</evidence>
<name>A0A3M2KV82_9NOCA</name>
<dbReference type="InterPro" id="IPR001509">
    <property type="entry name" value="Epimerase_deHydtase"/>
</dbReference>
<gene>
    <name evidence="3" type="ORF">EBN03_27545</name>
</gene>
<proteinExistence type="predicted"/>
<reference evidence="3 4" key="1">
    <citation type="submission" date="2018-10" db="EMBL/GenBank/DDBJ databases">
        <title>Isolation from cow dung.</title>
        <authorList>
            <person name="Ling L."/>
        </authorList>
    </citation>
    <scope>NUCLEOTIDE SEQUENCE [LARGE SCALE GENOMIC DNA]</scope>
    <source>
        <strain evidence="3 4">NEAU-LL90</strain>
    </source>
</reference>
<dbReference type="AlphaFoldDB" id="A0A3M2KV82"/>
<dbReference type="InterPro" id="IPR036291">
    <property type="entry name" value="NAD(P)-bd_dom_sf"/>
</dbReference>
<organism evidence="3 4">
    <name type="scientific">Nocardia stercoris</name>
    <dbReference type="NCBI Taxonomy" id="2483361"/>
    <lineage>
        <taxon>Bacteria</taxon>
        <taxon>Bacillati</taxon>
        <taxon>Actinomycetota</taxon>
        <taxon>Actinomycetes</taxon>
        <taxon>Mycobacteriales</taxon>
        <taxon>Nocardiaceae</taxon>
        <taxon>Nocardia</taxon>
    </lineage>
</organism>
<evidence type="ECO:0000313" key="3">
    <source>
        <dbReference type="EMBL" id="RMI28904.1"/>
    </source>
</evidence>
<comment type="caution">
    <text evidence="3">The sequence shown here is derived from an EMBL/GenBank/DDBJ whole genome shotgun (WGS) entry which is preliminary data.</text>
</comment>
<keyword evidence="4" id="KW-1185">Reference proteome</keyword>
<dbReference type="Proteomes" id="UP000279275">
    <property type="component" value="Unassembled WGS sequence"/>
</dbReference>
<dbReference type="PANTHER" id="PTHR48079:SF6">
    <property type="entry name" value="NAD(P)-BINDING DOMAIN-CONTAINING PROTEIN-RELATED"/>
    <property type="match status" value="1"/>
</dbReference>
<feature type="region of interest" description="Disordered" evidence="1">
    <location>
        <begin position="271"/>
        <end position="291"/>
    </location>
</feature>
<dbReference type="OrthoDB" id="9787292at2"/>